<reference evidence="1" key="1">
    <citation type="submission" date="2023-03" db="EMBL/GenBank/DDBJ databases">
        <title>MT1 and MT2 Draft Genomes of Novel Species.</title>
        <authorList>
            <person name="Venkateswaran K."/>
        </authorList>
    </citation>
    <scope>NUCLEOTIDE SEQUENCE</scope>
    <source>
        <strain evidence="1">F6_8S_P_1A</strain>
    </source>
</reference>
<dbReference type="Gene3D" id="3.20.20.80">
    <property type="entry name" value="Glycosidases"/>
    <property type="match status" value="1"/>
</dbReference>
<sequence length="631" mass="68510">MQTTQDITVTRSATEVVLVAPAYTLGVALTRPRATIAGPDGELWSDLSLLASVDRVGLPDESCGPTAVTVEEQADGSVRVTVLSDSSAWATKAVVLHCTPREVRAHVEVTTEDDDARIADLTMFGGQATLPSGAAGTFRSGIRFPSVFVPTPTEPIQVVRLSNTQAQLGVVGDAEPGRLHGIFSPPPLVFALGRPSIAADAPHGPTDMPVGDWLGVSVVAPVAQLGFTTYRYDALDGGFLLRLAYEGHTRVRAGGWVSPEFVLRPAGAPLTAIRDYRDDLAARGWAAPAPEQADWWHEPIFCGWGAQCALAVRMSHEGEELATDNADGFVLPAGAAFAPDLARQYLYDRWLRRLAERDIHPGTVVIDDRWQADYGTNTVDTEKWPDLRGWIDERHAEGQRVLLWFKAWDPTGLPPELTVRDSAGRPVSVDPSNPAYLEALAEQVTGMVSPDGLDADGFKVDFTQRAPSGVGLRTHADDVWGINALHAIVRTIHDAAKAAKPDALVVTHTVHPSFSDVTDMVRLNDVLEDSVHGEPVPVGDQLRFRHDIAAAALPGHAIDTDQWPMPNREEWLAYARIQPQLGVPALYYVESIDNSRETVTDADLDEIAGLWHDYRALRAGRERTEREPSAV</sequence>
<dbReference type="EMBL" id="JAROCB010000003">
    <property type="protein sequence ID" value="MDN4597868.1"/>
    <property type="molecule type" value="Genomic_DNA"/>
</dbReference>
<dbReference type="InterPro" id="IPR017853">
    <property type="entry name" value="GH"/>
</dbReference>
<gene>
    <name evidence="1" type="ORF">P5G59_12005</name>
</gene>
<evidence type="ECO:0000313" key="2">
    <source>
        <dbReference type="Proteomes" id="UP001174210"/>
    </source>
</evidence>
<accession>A0ABT8IYW8</accession>
<dbReference type="SUPFAM" id="SSF51445">
    <property type="entry name" value="(Trans)glycosidases"/>
    <property type="match status" value="1"/>
</dbReference>
<proteinExistence type="predicted"/>
<evidence type="ECO:0000313" key="1">
    <source>
        <dbReference type="EMBL" id="MDN4597868.1"/>
    </source>
</evidence>
<keyword evidence="2" id="KW-1185">Reference proteome</keyword>
<protein>
    <submittedName>
        <fullName evidence="1">Uncharacterized protein</fullName>
    </submittedName>
</protein>
<comment type="caution">
    <text evidence="1">The sequence shown here is derived from an EMBL/GenBank/DDBJ whole genome shotgun (WGS) entry which is preliminary data.</text>
</comment>
<dbReference type="RefSeq" id="WP_301219195.1">
    <property type="nucleotide sequence ID" value="NZ_JAROCB010000003.1"/>
</dbReference>
<organism evidence="1 2">
    <name type="scientific">Leifsonia virtsii</name>
    <dbReference type="NCBI Taxonomy" id="3035915"/>
    <lineage>
        <taxon>Bacteria</taxon>
        <taxon>Bacillati</taxon>
        <taxon>Actinomycetota</taxon>
        <taxon>Actinomycetes</taxon>
        <taxon>Micrococcales</taxon>
        <taxon>Microbacteriaceae</taxon>
        <taxon>Leifsonia</taxon>
    </lineage>
</organism>
<name>A0ABT8IYW8_9MICO</name>
<dbReference type="Proteomes" id="UP001174210">
    <property type="component" value="Unassembled WGS sequence"/>
</dbReference>